<dbReference type="AlphaFoldDB" id="X1KCK7"/>
<dbReference type="Gene3D" id="3.30.540.10">
    <property type="entry name" value="Fructose-1,6-Bisphosphatase, subunit A, domain 1"/>
    <property type="match status" value="1"/>
</dbReference>
<accession>X1KCK7</accession>
<evidence type="ECO:0000313" key="1">
    <source>
        <dbReference type="EMBL" id="GAH87924.1"/>
    </source>
</evidence>
<dbReference type="SUPFAM" id="SSF56655">
    <property type="entry name" value="Carbohydrate phosphatase"/>
    <property type="match status" value="1"/>
</dbReference>
<comment type="caution">
    <text evidence="1">The sequence shown here is derived from an EMBL/GenBank/DDBJ whole genome shotgun (WGS) entry which is preliminary data.</text>
</comment>
<feature type="non-terminal residue" evidence="1">
    <location>
        <position position="1"/>
    </location>
</feature>
<organism evidence="1">
    <name type="scientific">marine sediment metagenome</name>
    <dbReference type="NCBI Taxonomy" id="412755"/>
    <lineage>
        <taxon>unclassified sequences</taxon>
        <taxon>metagenomes</taxon>
        <taxon>ecological metagenomes</taxon>
    </lineage>
</organism>
<proteinExistence type="predicted"/>
<sequence>SIWSLKGTEAGLQTIRTRQGDWKSWDPDVYGVDEATEGGYIKRLSELGRPIIMLSEEAGRVEINLETAGELLYCVCDPFDGSWLFKRQLPLWWYTSLAFFRKDFTPASTATGDVNENLIAFADEKAAYLVTVEGSRLVNRRQLNEEYRQALAGDPPEDLGGACIESYALKPEKFLKPLLAQYGDLICAFKMFYPNGGPYGFVDVATGQVDVYFAVQQPYVDVFSGLDVAVKSGAVVSDFEGNSFKLQTDNSQT</sequence>
<dbReference type="EMBL" id="BARU01036118">
    <property type="protein sequence ID" value="GAH87924.1"/>
    <property type="molecule type" value="Genomic_DNA"/>
</dbReference>
<reference evidence="1" key="1">
    <citation type="journal article" date="2014" name="Front. Microbiol.">
        <title>High frequency of phylogenetically diverse reductive dehalogenase-homologous genes in deep subseafloor sedimentary metagenomes.</title>
        <authorList>
            <person name="Kawai M."/>
            <person name="Futagami T."/>
            <person name="Toyoda A."/>
            <person name="Takaki Y."/>
            <person name="Nishi S."/>
            <person name="Hori S."/>
            <person name="Arai W."/>
            <person name="Tsubouchi T."/>
            <person name="Morono Y."/>
            <person name="Uchiyama I."/>
            <person name="Ito T."/>
            <person name="Fujiyama A."/>
            <person name="Inagaki F."/>
            <person name="Takami H."/>
        </authorList>
    </citation>
    <scope>NUCLEOTIDE SEQUENCE</scope>
    <source>
        <strain evidence="1">Expedition CK06-06</strain>
    </source>
</reference>
<dbReference type="Gene3D" id="3.40.190.80">
    <property type="match status" value="1"/>
</dbReference>
<protein>
    <submittedName>
        <fullName evidence="1">Uncharacterized protein</fullName>
    </submittedName>
</protein>
<feature type="non-terminal residue" evidence="1">
    <location>
        <position position="253"/>
    </location>
</feature>
<name>X1KCK7_9ZZZZ</name>
<gene>
    <name evidence="1" type="ORF">S03H2_56470</name>
</gene>